<dbReference type="InterPro" id="IPR011084">
    <property type="entry name" value="DRMBL"/>
</dbReference>
<dbReference type="FunFam" id="3.60.15.10:FF:000039">
    <property type="entry name" value="DNA repair metallo-beta-lactamase family protein"/>
    <property type="match status" value="1"/>
</dbReference>
<evidence type="ECO:0000259" key="6">
    <source>
        <dbReference type="Pfam" id="PF07522"/>
    </source>
</evidence>
<evidence type="ECO:0000256" key="1">
    <source>
        <dbReference type="ARBA" id="ARBA00004123"/>
    </source>
</evidence>
<dbReference type="PANTHER" id="PTHR23240">
    <property type="entry name" value="DNA CROSS-LINK REPAIR PROTEIN PSO2/SNM1-RELATED"/>
    <property type="match status" value="1"/>
</dbReference>
<dbReference type="EMBL" id="JAMYWD010000012">
    <property type="protein sequence ID" value="KAJ4953169.1"/>
    <property type="molecule type" value="Genomic_DNA"/>
</dbReference>
<dbReference type="InterPro" id="IPR036866">
    <property type="entry name" value="RibonucZ/Hydroxyglut_hydro"/>
</dbReference>
<keyword evidence="8" id="KW-1185">Reference proteome</keyword>
<dbReference type="FunFam" id="3.40.50.12650:FF:000005">
    <property type="entry name" value="DNA repair metallo-beta-lactamase family protein"/>
    <property type="match status" value="1"/>
</dbReference>
<proteinExistence type="inferred from homology"/>
<comment type="subcellular location">
    <subcellularLocation>
        <location evidence="1">Nucleus</location>
    </subcellularLocation>
</comment>
<reference evidence="7" key="1">
    <citation type="journal article" date="2023" name="Plant J.">
        <title>The genome of the king protea, Protea cynaroides.</title>
        <authorList>
            <person name="Chang J."/>
            <person name="Duong T.A."/>
            <person name="Schoeman C."/>
            <person name="Ma X."/>
            <person name="Roodt D."/>
            <person name="Barker N."/>
            <person name="Li Z."/>
            <person name="Van de Peer Y."/>
            <person name="Mizrachi E."/>
        </authorList>
    </citation>
    <scope>NUCLEOTIDE SEQUENCE</scope>
    <source>
        <tissue evidence="7">Young leaves</tissue>
    </source>
</reference>
<sequence length="582" mass="65745">MPIEMPKGLPFSVDTWSPSSRRKRYHFLTHAHKDHCAGISLYSSYPIYATHLTKTLILQLFPQLDDSLIVGIEIGESLVIDDPDGAFTVMAFDANHCLGAVMFLFEGHFGNILHTGDCRLTPEYLQNLPEKYIGKKGREPKCPLDYVFLDCTFGKFSSRIPSKHAAIRQVINCIWKHPNAPIVYLACDLLGQEEILVEVSRTFGYKIYVNKDTNAECLQALKLIAPDILSQDVSSRFQVFEGFPKLYERAKAKFMEAQANFQPEPLIIRPSTQWYACEAEHLEVKRQKRKQSFEEAEKDSFGVWHVCYSIHSSQEELEWALQLLQPRRVVSTTPSCRAVELDYVKNHCKGAKVSSDDPIWKLLDIDTEAGISSPQALPISLVAIEDFISSNVEKSATHVLETNQLQQRNPSSNCTELRLNFSPPSKKPSLTLFGRARLGFHDFSLLYKEEKSVSAEVKPPAIVANERGQESSLEEFGSVEVQCKKIEENEMKVKPPAIVANERGQESSLEEFGSVEVQCKKIEENEMKVGNNGYQSNIGSSDSLDASLKRLYRSMNIPVPQPLPSLVELMNATKRAKRRIRL</sequence>
<evidence type="ECO:0000256" key="4">
    <source>
        <dbReference type="ARBA" id="ARBA00023204"/>
    </source>
</evidence>
<accession>A0A9Q0GWY7</accession>
<evidence type="ECO:0000256" key="5">
    <source>
        <dbReference type="ARBA" id="ARBA00023242"/>
    </source>
</evidence>
<protein>
    <recommendedName>
        <fullName evidence="6">DNA repair metallo-beta-lactamase domain-containing protein</fullName>
    </recommendedName>
</protein>
<dbReference type="GO" id="GO:0006303">
    <property type="term" value="P:double-strand break repair via nonhomologous end joining"/>
    <property type="evidence" value="ECO:0007669"/>
    <property type="project" value="TreeGrafter"/>
</dbReference>
<gene>
    <name evidence="7" type="ORF">NE237_030001</name>
</gene>
<name>A0A9Q0GWY7_9MAGN</name>
<comment type="similarity">
    <text evidence="2">Belongs to the DNA repair metallo-beta-lactamase (DRMBL) family.</text>
</comment>
<keyword evidence="5" id="KW-0539">Nucleus</keyword>
<dbReference type="GO" id="GO:0003684">
    <property type="term" value="F:damaged DNA binding"/>
    <property type="evidence" value="ECO:0007669"/>
    <property type="project" value="TreeGrafter"/>
</dbReference>
<dbReference type="Gene3D" id="3.40.50.12650">
    <property type="match status" value="1"/>
</dbReference>
<evidence type="ECO:0000256" key="3">
    <source>
        <dbReference type="ARBA" id="ARBA00022763"/>
    </source>
</evidence>
<dbReference type="Gene3D" id="3.60.15.10">
    <property type="entry name" value="Ribonuclease Z/Hydroxyacylglutathione hydrolase-like"/>
    <property type="match status" value="1"/>
</dbReference>
<dbReference type="GO" id="GO:0035312">
    <property type="term" value="F:5'-3' DNA exonuclease activity"/>
    <property type="evidence" value="ECO:0007669"/>
    <property type="project" value="TreeGrafter"/>
</dbReference>
<dbReference type="SUPFAM" id="SSF56281">
    <property type="entry name" value="Metallo-hydrolase/oxidoreductase"/>
    <property type="match status" value="1"/>
</dbReference>
<dbReference type="OrthoDB" id="262529at2759"/>
<dbReference type="Pfam" id="PF07522">
    <property type="entry name" value="DRMBL"/>
    <property type="match status" value="1"/>
</dbReference>
<dbReference type="Proteomes" id="UP001141806">
    <property type="component" value="Unassembled WGS sequence"/>
</dbReference>
<keyword evidence="4" id="KW-0234">DNA repair</keyword>
<keyword evidence="3" id="KW-0227">DNA damage</keyword>
<evidence type="ECO:0000256" key="2">
    <source>
        <dbReference type="ARBA" id="ARBA00010304"/>
    </source>
</evidence>
<evidence type="ECO:0000313" key="7">
    <source>
        <dbReference type="EMBL" id="KAJ4953169.1"/>
    </source>
</evidence>
<organism evidence="7 8">
    <name type="scientific">Protea cynaroides</name>
    <dbReference type="NCBI Taxonomy" id="273540"/>
    <lineage>
        <taxon>Eukaryota</taxon>
        <taxon>Viridiplantae</taxon>
        <taxon>Streptophyta</taxon>
        <taxon>Embryophyta</taxon>
        <taxon>Tracheophyta</taxon>
        <taxon>Spermatophyta</taxon>
        <taxon>Magnoliopsida</taxon>
        <taxon>Proteales</taxon>
        <taxon>Proteaceae</taxon>
        <taxon>Protea</taxon>
    </lineage>
</organism>
<feature type="domain" description="DNA repair metallo-beta-lactamase" evidence="6">
    <location>
        <begin position="225"/>
        <end position="336"/>
    </location>
</feature>
<dbReference type="GO" id="GO:0005634">
    <property type="term" value="C:nucleus"/>
    <property type="evidence" value="ECO:0007669"/>
    <property type="project" value="UniProtKB-SubCell"/>
</dbReference>
<evidence type="ECO:0000313" key="8">
    <source>
        <dbReference type="Proteomes" id="UP001141806"/>
    </source>
</evidence>
<dbReference type="AlphaFoldDB" id="A0A9Q0GWY7"/>
<comment type="caution">
    <text evidence="7">The sequence shown here is derived from an EMBL/GenBank/DDBJ whole genome shotgun (WGS) entry which is preliminary data.</text>
</comment>
<dbReference type="GO" id="GO:0036297">
    <property type="term" value="P:interstrand cross-link repair"/>
    <property type="evidence" value="ECO:0007669"/>
    <property type="project" value="TreeGrafter"/>
</dbReference>
<dbReference type="PANTHER" id="PTHR23240:SF31">
    <property type="entry name" value="DNA REPAIR METALLO-BETA-LACTAMASE FAMILY PROTEIN"/>
    <property type="match status" value="1"/>
</dbReference>